<accession>A0A2T0K4G9</accession>
<dbReference type="InterPro" id="IPR013078">
    <property type="entry name" value="His_Pase_superF_clade-1"/>
</dbReference>
<name>A0A2T0K4G9_9ACTN</name>
<gene>
    <name evidence="1" type="ORF">CLV67_115268</name>
</gene>
<comment type="caution">
    <text evidence="1">The sequence shown here is derived from an EMBL/GenBank/DDBJ whole genome shotgun (WGS) entry which is preliminary data.</text>
</comment>
<protein>
    <submittedName>
        <fullName evidence="1">Broad specificity phosphatase PhoE</fullName>
    </submittedName>
</protein>
<dbReference type="Pfam" id="PF00300">
    <property type="entry name" value="His_Phos_1"/>
    <property type="match status" value="1"/>
</dbReference>
<reference evidence="1 2" key="1">
    <citation type="submission" date="2018-03" db="EMBL/GenBank/DDBJ databases">
        <title>Genomic Encyclopedia of Archaeal and Bacterial Type Strains, Phase II (KMG-II): from individual species to whole genera.</title>
        <authorList>
            <person name="Goeker M."/>
        </authorList>
    </citation>
    <scope>NUCLEOTIDE SEQUENCE [LARGE SCALE GENOMIC DNA]</scope>
    <source>
        <strain evidence="1 2">DSM 43146</strain>
    </source>
</reference>
<dbReference type="EMBL" id="PVMZ01000015">
    <property type="protein sequence ID" value="PRX17764.1"/>
    <property type="molecule type" value="Genomic_DNA"/>
</dbReference>
<proteinExistence type="predicted"/>
<dbReference type="SUPFAM" id="SSF53254">
    <property type="entry name" value="Phosphoglycerate mutase-like"/>
    <property type="match status" value="1"/>
</dbReference>
<dbReference type="AlphaFoldDB" id="A0A2T0K4G9"/>
<organism evidence="1 2">
    <name type="scientific">Actinoplanes italicus</name>
    <dbReference type="NCBI Taxonomy" id="113567"/>
    <lineage>
        <taxon>Bacteria</taxon>
        <taxon>Bacillati</taxon>
        <taxon>Actinomycetota</taxon>
        <taxon>Actinomycetes</taxon>
        <taxon>Micromonosporales</taxon>
        <taxon>Micromonosporaceae</taxon>
        <taxon>Actinoplanes</taxon>
    </lineage>
</organism>
<evidence type="ECO:0000313" key="2">
    <source>
        <dbReference type="Proteomes" id="UP000239415"/>
    </source>
</evidence>
<dbReference type="Gene3D" id="3.40.50.1240">
    <property type="entry name" value="Phosphoglycerate mutase-like"/>
    <property type="match status" value="1"/>
</dbReference>
<dbReference type="InterPro" id="IPR029033">
    <property type="entry name" value="His_PPase_superfam"/>
</dbReference>
<keyword evidence="2" id="KW-1185">Reference proteome</keyword>
<sequence>MRHAMPAFGPDVPAAAWELSSEGWREARALARALPADALLIASREPKARQTLEPAGSVSTDERFNEVARNEPYEGDFQARRRAYVSGTDYTGWEARDQVAARFAEGVRFWVARADERPLVIASHGMAMTLWLTATVALADPGAFWADLRLPDLLTVDVAAEQVSRTKSDDPLDIC</sequence>
<evidence type="ECO:0000313" key="1">
    <source>
        <dbReference type="EMBL" id="PRX17764.1"/>
    </source>
</evidence>
<dbReference type="Proteomes" id="UP000239415">
    <property type="component" value="Unassembled WGS sequence"/>
</dbReference>